<keyword evidence="4" id="KW-0269">Exonuclease</keyword>
<reference evidence="7" key="1">
    <citation type="submission" date="2021-01" db="EMBL/GenBank/DDBJ databases">
        <authorList>
            <person name="Li R."/>
            <person name="Bekaert M."/>
        </authorList>
    </citation>
    <scope>NUCLEOTIDE SEQUENCE</scope>
    <source>
        <strain evidence="7">Farmed</strain>
    </source>
</reference>
<comment type="caution">
    <text evidence="7">The sequence shown here is derived from an EMBL/GenBank/DDBJ whole genome shotgun (WGS) entry which is preliminary data.</text>
</comment>
<accession>A0A812EJP9</accession>
<name>A0A812EJP9_ACAPH</name>
<evidence type="ECO:0000256" key="1">
    <source>
        <dbReference type="ARBA" id="ARBA00005785"/>
    </source>
</evidence>
<dbReference type="PANTHER" id="PTHR23355">
    <property type="entry name" value="RIBONUCLEASE"/>
    <property type="match status" value="1"/>
</dbReference>
<dbReference type="Proteomes" id="UP000597762">
    <property type="component" value="Unassembled WGS sequence"/>
</dbReference>
<gene>
    <name evidence="7" type="ORF">SPHA_74856</name>
</gene>
<dbReference type="EMBL" id="CAHIKZ030005441">
    <property type="protein sequence ID" value="CAE1325213.1"/>
    <property type="molecule type" value="Genomic_DNA"/>
</dbReference>
<dbReference type="Gene3D" id="2.40.50.700">
    <property type="match status" value="1"/>
</dbReference>
<dbReference type="EC" id="3.1.13.-" evidence="7"/>
<keyword evidence="8" id="KW-1185">Reference proteome</keyword>
<dbReference type="InterPro" id="IPR041505">
    <property type="entry name" value="Dis3_CSD2"/>
</dbReference>
<evidence type="ECO:0000256" key="4">
    <source>
        <dbReference type="ARBA" id="ARBA00022839"/>
    </source>
</evidence>
<dbReference type="Pfam" id="PF00773">
    <property type="entry name" value="RNB"/>
    <property type="match status" value="1"/>
</dbReference>
<evidence type="ECO:0000313" key="7">
    <source>
        <dbReference type="EMBL" id="CAE1325213.1"/>
    </source>
</evidence>
<evidence type="ECO:0000256" key="5">
    <source>
        <dbReference type="ARBA" id="ARBA00022884"/>
    </source>
</evidence>
<keyword evidence="2" id="KW-0540">Nuclease</keyword>
<protein>
    <submittedName>
        <fullName evidence="7">DIS3L2</fullName>
        <ecNumber evidence="7">3.1.13.-</ecNumber>
    </submittedName>
</protein>
<evidence type="ECO:0000256" key="2">
    <source>
        <dbReference type="ARBA" id="ARBA00022722"/>
    </source>
</evidence>
<dbReference type="GO" id="GO:0006402">
    <property type="term" value="P:mRNA catabolic process"/>
    <property type="evidence" value="ECO:0007669"/>
    <property type="project" value="TreeGrafter"/>
</dbReference>
<comment type="similarity">
    <text evidence="1">Belongs to the RNR ribonuclease family.</text>
</comment>
<dbReference type="PROSITE" id="PS01175">
    <property type="entry name" value="RIBONUCLEASE_II"/>
    <property type="match status" value="1"/>
</dbReference>
<proteinExistence type="inferred from homology"/>
<keyword evidence="3 7" id="KW-0378">Hydrolase</keyword>
<dbReference type="Pfam" id="PF17849">
    <property type="entry name" value="OB_Dis3"/>
    <property type="match status" value="1"/>
</dbReference>
<dbReference type="GO" id="GO:0000932">
    <property type="term" value="C:P-body"/>
    <property type="evidence" value="ECO:0007669"/>
    <property type="project" value="TreeGrafter"/>
</dbReference>
<dbReference type="InterPro" id="IPR001900">
    <property type="entry name" value="RNase_II/R"/>
</dbReference>
<dbReference type="InterPro" id="IPR022966">
    <property type="entry name" value="RNase_II/R_CS"/>
</dbReference>
<evidence type="ECO:0000313" key="8">
    <source>
        <dbReference type="Proteomes" id="UP000597762"/>
    </source>
</evidence>
<keyword evidence="5" id="KW-0694">RNA-binding</keyword>
<dbReference type="PANTHER" id="PTHR23355:SF9">
    <property type="entry name" value="DIS3-LIKE EXONUCLEASE 2"/>
    <property type="match status" value="1"/>
</dbReference>
<dbReference type="Pfam" id="PF17216">
    <property type="entry name" value="Rrp44_CSD1"/>
    <property type="match status" value="1"/>
</dbReference>
<feature type="domain" description="RNB" evidence="6">
    <location>
        <begin position="333"/>
        <end position="685"/>
    </location>
</feature>
<evidence type="ECO:0000256" key="3">
    <source>
        <dbReference type="ARBA" id="ARBA00022801"/>
    </source>
</evidence>
<dbReference type="InterPro" id="IPR033771">
    <property type="entry name" value="Rrp44_CSD1"/>
</dbReference>
<dbReference type="SUPFAM" id="SSF50249">
    <property type="entry name" value="Nucleic acid-binding proteins"/>
    <property type="match status" value="3"/>
</dbReference>
<dbReference type="OrthoDB" id="372421at2759"/>
<dbReference type="Gene3D" id="2.40.50.140">
    <property type="entry name" value="Nucleic acid-binding proteins"/>
    <property type="match status" value="1"/>
</dbReference>
<sequence>MPFEDYWPIDQQNFQNPNLIVGQIRVNPKDYQECYVPHPDGHSDIFICGMKNRNRSLNGDIVVVLLDNQSKWRVNKEEFDSDFNPNCDNCDKTEHVSANGTQLANNTQTTASTSNTDYLDQFQRLNLMTKTQTSITNETNNAAALNSFDPNVKKQPKKKETLSKKYTCIADLHNDDNLQKVLANKSGEDHLSHKYIQRTGKVVAISEKKHSRLCVGHLQLMNNNKVKFNPTDSRLPRIMIPISECPKEFLHRPETFSKVLFVAKLKDWGTTDMFASGSLLKKIGEAGQIDTETEGILIENDIDFSEFPEESLKSLPLEVDQPWTIPSKEYSKRRDFTKTCVFTIDPESARDLDDAVSCDKLENGLYEIGVHIADVTYFLTENTQLDEIAASRATSVYLVQKVIPMLPRVLCEQLCSLNPGEPRLTFSVVWHMNDKAEIVHEWFGRSVINSCAKLSYTHAQGFLDDPLREYTREQLPKIRNFSVKDIKERILILHSLARILQKRRFDNGALRLDQVKLQWVLHEQTGLPTGTSVYEQKDSNRLIEEFMLLANMAVAHRIYKTFPDESFLRRHPEPQTKMIENLNDLCQNLGIPIDISSAGTINKSLKKYLNVNNDDEYVTARMQVLVAMCSKPMKLALYFCTGILKDESKFWHYALNVPLYTHFTSPIRRYADVIVHRLLAAALDYSPLPKMSMEDMEKQAKHCNDKKSNSKRAQELSNEIFFAAFVKEVGPLHEKGMVMSVLDHAFDVFILKYAIVKRVYCNVKICVFTLVNCILETDTEPLRWTAVIKPPKL</sequence>
<organism evidence="7 8">
    <name type="scientific">Acanthosepion pharaonis</name>
    <name type="common">Pharaoh cuttlefish</name>
    <name type="synonym">Sepia pharaonis</name>
    <dbReference type="NCBI Taxonomy" id="158019"/>
    <lineage>
        <taxon>Eukaryota</taxon>
        <taxon>Metazoa</taxon>
        <taxon>Spiralia</taxon>
        <taxon>Lophotrochozoa</taxon>
        <taxon>Mollusca</taxon>
        <taxon>Cephalopoda</taxon>
        <taxon>Coleoidea</taxon>
        <taxon>Decapodiformes</taxon>
        <taxon>Sepiida</taxon>
        <taxon>Sepiina</taxon>
        <taxon>Sepiidae</taxon>
        <taxon>Acanthosepion</taxon>
    </lineage>
</organism>
<dbReference type="InterPro" id="IPR041093">
    <property type="entry name" value="Dis3l2-like_C"/>
</dbReference>
<dbReference type="GO" id="GO:0000175">
    <property type="term" value="F:3'-5'-RNA exonuclease activity"/>
    <property type="evidence" value="ECO:0007669"/>
    <property type="project" value="TreeGrafter"/>
</dbReference>
<dbReference type="AlphaFoldDB" id="A0A812EJP9"/>
<evidence type="ECO:0000259" key="6">
    <source>
        <dbReference type="SMART" id="SM00955"/>
    </source>
</evidence>
<dbReference type="InterPro" id="IPR012340">
    <property type="entry name" value="NA-bd_OB-fold"/>
</dbReference>
<dbReference type="InterPro" id="IPR050180">
    <property type="entry name" value="RNR_Ribonuclease"/>
</dbReference>
<dbReference type="Gene3D" id="2.40.50.690">
    <property type="match status" value="1"/>
</dbReference>
<dbReference type="SMART" id="SM00955">
    <property type="entry name" value="RNB"/>
    <property type="match status" value="1"/>
</dbReference>
<dbReference type="GO" id="GO:0003723">
    <property type="term" value="F:RNA binding"/>
    <property type="evidence" value="ECO:0007669"/>
    <property type="project" value="UniProtKB-KW"/>
</dbReference>
<dbReference type="Pfam" id="PF17877">
    <property type="entry name" value="Dis3l2_C_term"/>
    <property type="match status" value="1"/>
</dbReference>
<dbReference type="GO" id="GO:0010587">
    <property type="term" value="P:miRNA catabolic process"/>
    <property type="evidence" value="ECO:0007669"/>
    <property type="project" value="TreeGrafter"/>
</dbReference>